<dbReference type="EMBL" id="FOBF01000008">
    <property type="protein sequence ID" value="SEL93819.1"/>
    <property type="molecule type" value="Genomic_DNA"/>
</dbReference>
<gene>
    <name evidence="2" type="ORF">SAMN05660976_03729</name>
</gene>
<dbReference type="NCBIfam" id="NF045556">
    <property type="entry name" value="TbtD_PbtD_pyrid"/>
    <property type="match status" value="1"/>
</dbReference>
<feature type="domain" description="Thiopeptide-type bacteriocin biosynthesis" evidence="1">
    <location>
        <begin position="3"/>
        <end position="317"/>
    </location>
</feature>
<dbReference type="RefSeq" id="WP_055501097.1">
    <property type="nucleotide sequence ID" value="NZ_BBZG01000001.1"/>
</dbReference>
<evidence type="ECO:0000313" key="3">
    <source>
        <dbReference type="Proteomes" id="UP000198953"/>
    </source>
</evidence>
<dbReference type="InterPro" id="IPR054643">
    <property type="entry name" value="TbtD_PbtD_pyrid"/>
</dbReference>
<proteinExistence type="predicted"/>
<name>A0A1H7UAJ4_9ACTN</name>
<dbReference type="InterPro" id="IPR023809">
    <property type="entry name" value="Thiopep_bacteriocin_synth_dom"/>
</dbReference>
<evidence type="ECO:0000259" key="1">
    <source>
        <dbReference type="Pfam" id="PF14028"/>
    </source>
</evidence>
<keyword evidence="3" id="KW-1185">Reference proteome</keyword>
<reference evidence="2 3" key="1">
    <citation type="submission" date="2016-10" db="EMBL/GenBank/DDBJ databases">
        <authorList>
            <person name="de Groot N.N."/>
        </authorList>
    </citation>
    <scope>NUCLEOTIDE SEQUENCE [LARGE SCALE GENOMIC DNA]</scope>
    <source>
        <strain evidence="2 3">DSM 43357</strain>
    </source>
</reference>
<dbReference type="Proteomes" id="UP000198953">
    <property type="component" value="Unassembled WGS sequence"/>
</dbReference>
<accession>A0A1H7UAJ4</accession>
<protein>
    <submittedName>
        <fullName evidence="2">Lantibiotic biosynthesis dehydratase C-term</fullName>
    </submittedName>
</protein>
<evidence type="ECO:0000313" key="2">
    <source>
        <dbReference type="EMBL" id="SEL93819.1"/>
    </source>
</evidence>
<dbReference type="Pfam" id="PF14028">
    <property type="entry name" value="Lant_dehydr_C"/>
    <property type="match status" value="1"/>
</dbReference>
<dbReference type="STRING" id="46177.SAMN05660976_03729"/>
<organism evidence="2 3">
    <name type="scientific">Nonomuraea pusilla</name>
    <dbReference type="NCBI Taxonomy" id="46177"/>
    <lineage>
        <taxon>Bacteria</taxon>
        <taxon>Bacillati</taxon>
        <taxon>Actinomycetota</taxon>
        <taxon>Actinomycetes</taxon>
        <taxon>Streptosporangiales</taxon>
        <taxon>Streptosporangiaceae</taxon>
        <taxon>Nonomuraea</taxon>
    </lineage>
</organism>
<sequence>MSWRRVDVAYHDPDLDGLILATRPLLAGTPGRGWFQRHWVRGPHLELWFDAAQPSWERVRDLLEPWLHVHPSRARIDRDRLLAQHRHLAAAEWIDEPLLPFYADNTLHRAAPRSRAHVLGGPAAEELFHDFHTAASAAAYDELDAVRAGESRLVTALELMVAAAHAHAEGGVRGGFVSFRSHAEAFLASAPGLRERWDTEYAARAGALRARITSVVAGTPRGRAWAGLLDRFAGRGDELIASGALLVEPVGPDAVARPDTAFHRALRGNRTWHEEVLRSAPFRRYRLLLNLTYLQLSRLGVNAVQRALLCHFAASAVEQEYGVSAIEIAMGGA</sequence>
<dbReference type="AlphaFoldDB" id="A0A1H7UAJ4"/>